<evidence type="ECO:0000313" key="6">
    <source>
        <dbReference type="EMBL" id="GMR38176.1"/>
    </source>
</evidence>
<dbReference type="EMBL" id="BTRK01000002">
    <property type="protein sequence ID" value="GMR38176.1"/>
    <property type="molecule type" value="Genomic_DNA"/>
</dbReference>
<dbReference type="InterPro" id="IPR050339">
    <property type="entry name" value="CC_SR_Kinase"/>
</dbReference>
<feature type="domain" description="Protein kinase" evidence="5">
    <location>
        <begin position="1"/>
        <end position="95"/>
    </location>
</feature>
<dbReference type="GO" id="GO:0004694">
    <property type="term" value="F:eukaryotic translation initiation factor 2alpha kinase activity"/>
    <property type="evidence" value="ECO:0007669"/>
    <property type="project" value="TreeGrafter"/>
</dbReference>
<dbReference type="PANTHER" id="PTHR11042">
    <property type="entry name" value="EUKARYOTIC TRANSLATION INITIATION FACTOR 2-ALPHA KINASE EIF2-ALPHA KINASE -RELATED"/>
    <property type="match status" value="1"/>
</dbReference>
<dbReference type="GO" id="GO:0005737">
    <property type="term" value="C:cytoplasm"/>
    <property type="evidence" value="ECO:0007669"/>
    <property type="project" value="TreeGrafter"/>
</dbReference>
<dbReference type="InterPro" id="IPR011009">
    <property type="entry name" value="Kinase-like_dom_sf"/>
</dbReference>
<feature type="non-terminal residue" evidence="6">
    <location>
        <position position="95"/>
    </location>
</feature>
<comment type="caution">
    <text evidence="6">The sequence shown here is derived from an EMBL/GenBank/DDBJ whole genome shotgun (WGS) entry which is preliminary data.</text>
</comment>
<keyword evidence="4" id="KW-0067">ATP-binding</keyword>
<keyword evidence="7" id="KW-1185">Reference proteome</keyword>
<keyword evidence="1" id="KW-0808">Transferase</keyword>
<dbReference type="GO" id="GO:0005524">
    <property type="term" value="F:ATP binding"/>
    <property type="evidence" value="ECO:0007669"/>
    <property type="project" value="UniProtKB-KW"/>
</dbReference>
<dbReference type="GO" id="GO:0005634">
    <property type="term" value="C:nucleus"/>
    <property type="evidence" value="ECO:0007669"/>
    <property type="project" value="TreeGrafter"/>
</dbReference>
<accession>A0AAN4ZCC9</accession>
<evidence type="ECO:0000256" key="3">
    <source>
        <dbReference type="ARBA" id="ARBA00022777"/>
    </source>
</evidence>
<dbReference type="InterPro" id="IPR000719">
    <property type="entry name" value="Prot_kinase_dom"/>
</dbReference>
<dbReference type="PROSITE" id="PS50011">
    <property type="entry name" value="PROTEIN_KINASE_DOM"/>
    <property type="match status" value="1"/>
</dbReference>
<protein>
    <recommendedName>
        <fullName evidence="5">Protein kinase domain-containing protein</fullName>
    </recommendedName>
</protein>
<evidence type="ECO:0000313" key="7">
    <source>
        <dbReference type="Proteomes" id="UP001328107"/>
    </source>
</evidence>
<proteinExistence type="predicted"/>
<evidence type="ECO:0000256" key="4">
    <source>
        <dbReference type="ARBA" id="ARBA00022840"/>
    </source>
</evidence>
<organism evidence="6 7">
    <name type="scientific">Pristionchus mayeri</name>
    <dbReference type="NCBI Taxonomy" id="1317129"/>
    <lineage>
        <taxon>Eukaryota</taxon>
        <taxon>Metazoa</taxon>
        <taxon>Ecdysozoa</taxon>
        <taxon>Nematoda</taxon>
        <taxon>Chromadorea</taxon>
        <taxon>Rhabditida</taxon>
        <taxon>Rhabditina</taxon>
        <taxon>Diplogasteromorpha</taxon>
        <taxon>Diplogasteroidea</taxon>
        <taxon>Neodiplogasteridae</taxon>
        <taxon>Pristionchus</taxon>
    </lineage>
</organism>
<feature type="non-terminal residue" evidence="6">
    <location>
        <position position="1"/>
    </location>
</feature>
<keyword evidence="2" id="KW-0547">Nucleotide-binding</keyword>
<gene>
    <name evidence="6" type="ORF">PMAYCL1PPCAC_08371</name>
</gene>
<evidence type="ECO:0000259" key="5">
    <source>
        <dbReference type="PROSITE" id="PS50011"/>
    </source>
</evidence>
<keyword evidence="3" id="KW-0418">Kinase</keyword>
<name>A0AAN4ZCC9_9BILA</name>
<dbReference type="AlphaFoldDB" id="A0AAN4ZCC9"/>
<sequence>GCVFKAMHLLDRHSYAVKKIGLNSNVEPIEQTLGEVRKMAKLHHPGIVRYHSTWIEEPPEGWQYRFTPSMEGADQIVHNSGPERNNAFLFIQMEV</sequence>
<reference evidence="7" key="1">
    <citation type="submission" date="2022-10" db="EMBL/GenBank/DDBJ databases">
        <title>Genome assembly of Pristionchus species.</title>
        <authorList>
            <person name="Yoshida K."/>
            <person name="Sommer R.J."/>
        </authorList>
    </citation>
    <scope>NUCLEOTIDE SEQUENCE [LARGE SCALE GENOMIC DNA]</scope>
    <source>
        <strain evidence="7">RS5460</strain>
    </source>
</reference>
<dbReference type="SUPFAM" id="SSF56112">
    <property type="entry name" value="Protein kinase-like (PK-like)"/>
    <property type="match status" value="1"/>
</dbReference>
<dbReference type="PANTHER" id="PTHR11042:SF91">
    <property type="entry name" value="EUKARYOTIC TRANSLATION INITIATION FACTOR 2-ALPHA KINASE"/>
    <property type="match status" value="1"/>
</dbReference>
<evidence type="ECO:0000256" key="1">
    <source>
        <dbReference type="ARBA" id="ARBA00022679"/>
    </source>
</evidence>
<dbReference type="Gene3D" id="3.30.200.20">
    <property type="entry name" value="Phosphorylase Kinase, domain 1"/>
    <property type="match status" value="1"/>
</dbReference>
<dbReference type="Proteomes" id="UP001328107">
    <property type="component" value="Unassembled WGS sequence"/>
</dbReference>
<evidence type="ECO:0000256" key="2">
    <source>
        <dbReference type="ARBA" id="ARBA00022741"/>
    </source>
</evidence>